<comment type="subcellular location">
    <subcellularLocation>
        <location evidence="1 8">Cell membrane</location>
        <topology evidence="1 8">Multi-pass membrane protein</topology>
    </subcellularLocation>
</comment>
<feature type="transmembrane region" description="Helical" evidence="8">
    <location>
        <begin position="309"/>
        <end position="326"/>
    </location>
</feature>
<evidence type="ECO:0000256" key="8">
    <source>
        <dbReference type="RuleBase" id="RU361157"/>
    </source>
</evidence>
<dbReference type="Proteomes" id="UP000294902">
    <property type="component" value="Unassembled WGS sequence"/>
</dbReference>
<dbReference type="EMBL" id="SMAL01000005">
    <property type="protein sequence ID" value="TCT14557.1"/>
    <property type="molecule type" value="Genomic_DNA"/>
</dbReference>
<feature type="domain" description="ABC transmembrane type-2" evidence="9">
    <location>
        <begin position="103"/>
        <end position="334"/>
    </location>
</feature>
<sequence length="337" mass="37110">MFSLIKRIIKQVKNDKRSLALMLFAPLMILTLINLLLGDTSYTPKIAIVEGPAAIIEALSGKDTNIAVIGENINKEEFLKKGNADAILTIDKEGIQILMYEPSSVKTELVVNVTTEALGGLESKAPMEVGFIVGKVGLSSFNSMGYIFLGILSFFFVFLIAGISFVRERTTGTLERLMITSIKRREVIGGYTIGFGIFAALQSVMITLFVKYVLKIEFNGSVALTSIIMILLAIAAVSIGAFASIFANNEFQIIQFVPVVILPQVFLSGLIPIDTIPYNLGKLAYITPIYYGCSAIKQVLLYGKGIGDILFYISMQIFFVILFYLINTMALKRYRLL</sequence>
<dbReference type="AlphaFoldDB" id="A0A4R3MLJ7"/>
<comment type="caution">
    <text evidence="10">The sequence shown here is derived from an EMBL/GenBank/DDBJ whole genome shotgun (WGS) entry which is preliminary data.</text>
</comment>
<feature type="transmembrane region" description="Helical" evidence="8">
    <location>
        <begin position="20"/>
        <end position="37"/>
    </location>
</feature>
<keyword evidence="11" id="KW-1185">Reference proteome</keyword>
<keyword evidence="7 8" id="KW-0472">Membrane</keyword>
<dbReference type="OrthoDB" id="9776218at2"/>
<reference evidence="10 11" key="1">
    <citation type="submission" date="2019-03" db="EMBL/GenBank/DDBJ databases">
        <title>Genomic Encyclopedia of Type Strains, Phase IV (KMG-IV): sequencing the most valuable type-strain genomes for metagenomic binning, comparative biology and taxonomic classification.</title>
        <authorList>
            <person name="Goeker M."/>
        </authorList>
    </citation>
    <scope>NUCLEOTIDE SEQUENCE [LARGE SCALE GENOMIC DNA]</scope>
    <source>
        <strain evidence="10 11">DSM 24629</strain>
    </source>
</reference>
<dbReference type="GO" id="GO:0140359">
    <property type="term" value="F:ABC-type transporter activity"/>
    <property type="evidence" value="ECO:0007669"/>
    <property type="project" value="InterPro"/>
</dbReference>
<name>A0A4R3MLJ7_9FIRM</name>
<evidence type="ECO:0000256" key="1">
    <source>
        <dbReference type="ARBA" id="ARBA00004651"/>
    </source>
</evidence>
<protein>
    <recommendedName>
        <fullName evidence="8">Transport permease protein</fullName>
    </recommendedName>
</protein>
<dbReference type="InterPro" id="IPR047817">
    <property type="entry name" value="ABC2_TM_bact-type"/>
</dbReference>
<feature type="transmembrane region" description="Helical" evidence="8">
    <location>
        <begin position="146"/>
        <end position="166"/>
    </location>
</feature>
<feature type="transmembrane region" description="Helical" evidence="8">
    <location>
        <begin position="253"/>
        <end position="273"/>
    </location>
</feature>
<evidence type="ECO:0000256" key="7">
    <source>
        <dbReference type="ARBA" id="ARBA00023136"/>
    </source>
</evidence>
<keyword evidence="3 8" id="KW-0813">Transport</keyword>
<evidence type="ECO:0000256" key="2">
    <source>
        <dbReference type="ARBA" id="ARBA00007783"/>
    </source>
</evidence>
<keyword evidence="4 8" id="KW-1003">Cell membrane</keyword>
<dbReference type="Pfam" id="PF01061">
    <property type="entry name" value="ABC2_membrane"/>
    <property type="match status" value="1"/>
</dbReference>
<feature type="transmembrane region" description="Helical" evidence="8">
    <location>
        <begin position="222"/>
        <end position="246"/>
    </location>
</feature>
<dbReference type="PANTHER" id="PTHR30294:SF38">
    <property type="entry name" value="TRANSPORT PERMEASE PROTEIN"/>
    <property type="match status" value="1"/>
</dbReference>
<comment type="similarity">
    <text evidence="2 8">Belongs to the ABC-2 integral membrane protein family.</text>
</comment>
<evidence type="ECO:0000313" key="10">
    <source>
        <dbReference type="EMBL" id="TCT14557.1"/>
    </source>
</evidence>
<dbReference type="GO" id="GO:0005886">
    <property type="term" value="C:plasma membrane"/>
    <property type="evidence" value="ECO:0007669"/>
    <property type="project" value="UniProtKB-SubCell"/>
</dbReference>
<dbReference type="InterPro" id="IPR051449">
    <property type="entry name" value="ABC-2_transporter_component"/>
</dbReference>
<proteinExistence type="inferred from homology"/>
<feature type="transmembrane region" description="Helical" evidence="8">
    <location>
        <begin position="187"/>
        <end position="210"/>
    </location>
</feature>
<dbReference type="InterPro" id="IPR013525">
    <property type="entry name" value="ABC2_TM"/>
</dbReference>
<evidence type="ECO:0000256" key="4">
    <source>
        <dbReference type="ARBA" id="ARBA00022475"/>
    </source>
</evidence>
<dbReference type="RefSeq" id="WP_132252128.1">
    <property type="nucleotide sequence ID" value="NZ_SMAL01000005.1"/>
</dbReference>
<evidence type="ECO:0000259" key="9">
    <source>
        <dbReference type="PROSITE" id="PS51012"/>
    </source>
</evidence>
<accession>A0A4R3MLJ7</accession>
<keyword evidence="6 8" id="KW-1133">Transmembrane helix</keyword>
<evidence type="ECO:0000256" key="3">
    <source>
        <dbReference type="ARBA" id="ARBA00022448"/>
    </source>
</evidence>
<evidence type="ECO:0000256" key="5">
    <source>
        <dbReference type="ARBA" id="ARBA00022692"/>
    </source>
</evidence>
<dbReference type="PANTHER" id="PTHR30294">
    <property type="entry name" value="MEMBRANE COMPONENT OF ABC TRANSPORTER YHHJ-RELATED"/>
    <property type="match status" value="1"/>
</dbReference>
<gene>
    <name evidence="10" type="ORF">EDC18_10538</name>
</gene>
<organism evidence="10 11">
    <name type="scientific">Natranaerovirga pectinivora</name>
    <dbReference type="NCBI Taxonomy" id="682400"/>
    <lineage>
        <taxon>Bacteria</taxon>
        <taxon>Bacillati</taxon>
        <taxon>Bacillota</taxon>
        <taxon>Clostridia</taxon>
        <taxon>Lachnospirales</taxon>
        <taxon>Natranaerovirgaceae</taxon>
        <taxon>Natranaerovirga</taxon>
    </lineage>
</organism>
<evidence type="ECO:0000256" key="6">
    <source>
        <dbReference type="ARBA" id="ARBA00022989"/>
    </source>
</evidence>
<dbReference type="PROSITE" id="PS51012">
    <property type="entry name" value="ABC_TM2"/>
    <property type="match status" value="1"/>
</dbReference>
<evidence type="ECO:0000313" key="11">
    <source>
        <dbReference type="Proteomes" id="UP000294902"/>
    </source>
</evidence>
<keyword evidence="5 8" id="KW-0812">Transmembrane</keyword>